<evidence type="ECO:0000256" key="4">
    <source>
        <dbReference type="ARBA" id="ARBA00022692"/>
    </source>
</evidence>
<keyword evidence="5 7" id="KW-1133">Transmembrane helix</keyword>
<evidence type="ECO:0000256" key="6">
    <source>
        <dbReference type="ARBA" id="ARBA00023136"/>
    </source>
</evidence>
<evidence type="ECO:0000259" key="8">
    <source>
        <dbReference type="Pfam" id="PF04039"/>
    </source>
</evidence>
<comment type="similarity">
    <text evidence="2">Belongs to the CPA3 antiporters (TC 2.A.63) subunit B family.</text>
</comment>
<reference evidence="9 10" key="1">
    <citation type="submission" date="2024-10" db="EMBL/GenBank/DDBJ databases">
        <title>The Natural Products Discovery Center: Release of the First 8490 Sequenced Strains for Exploring Actinobacteria Biosynthetic Diversity.</title>
        <authorList>
            <person name="Kalkreuter E."/>
            <person name="Kautsar S.A."/>
            <person name="Yang D."/>
            <person name="Bader C.D."/>
            <person name="Teijaro C.N."/>
            <person name="Fluegel L."/>
            <person name="Davis C.M."/>
            <person name="Simpson J.R."/>
            <person name="Lauterbach L."/>
            <person name="Steele A.D."/>
            <person name="Gui C."/>
            <person name="Meng S."/>
            <person name="Li G."/>
            <person name="Viehrig K."/>
            <person name="Ye F."/>
            <person name="Su P."/>
            <person name="Kiefer A.F."/>
            <person name="Nichols A."/>
            <person name="Cepeda A.J."/>
            <person name="Yan W."/>
            <person name="Fan B."/>
            <person name="Jiang Y."/>
            <person name="Adhikari A."/>
            <person name="Zheng C.-J."/>
            <person name="Schuster L."/>
            <person name="Cowan T.M."/>
            <person name="Smanski M.J."/>
            <person name="Chevrette M.G."/>
            <person name="De Carvalho L.P.S."/>
            <person name="Shen B."/>
        </authorList>
    </citation>
    <scope>NUCLEOTIDE SEQUENCE [LARGE SCALE GENOMIC DNA]</scope>
    <source>
        <strain evidence="9 10">NPDC001281</strain>
    </source>
</reference>
<dbReference type="Proteomes" id="UP001602119">
    <property type="component" value="Unassembled WGS sequence"/>
</dbReference>
<dbReference type="InterPro" id="IPR007182">
    <property type="entry name" value="MnhB"/>
</dbReference>
<evidence type="ECO:0000313" key="10">
    <source>
        <dbReference type="Proteomes" id="UP001602119"/>
    </source>
</evidence>
<dbReference type="Pfam" id="PF04039">
    <property type="entry name" value="MnhB"/>
    <property type="match status" value="1"/>
</dbReference>
<dbReference type="PANTHER" id="PTHR33932:SF4">
    <property type="entry name" value="NA(+)_H(+) ANTIPORTER SUBUNIT B"/>
    <property type="match status" value="1"/>
</dbReference>
<feature type="transmembrane region" description="Helical" evidence="7">
    <location>
        <begin position="96"/>
        <end position="116"/>
    </location>
</feature>
<dbReference type="RefSeq" id="WP_387346423.1">
    <property type="nucleotide sequence ID" value="NZ_JBIAXI010000027.1"/>
</dbReference>
<gene>
    <name evidence="9" type="ORF">ACFY05_34365</name>
</gene>
<keyword evidence="10" id="KW-1185">Reference proteome</keyword>
<evidence type="ECO:0000256" key="2">
    <source>
        <dbReference type="ARBA" id="ARBA00009425"/>
    </source>
</evidence>
<proteinExistence type="inferred from homology"/>
<protein>
    <submittedName>
        <fullName evidence="9">MnhB domain-containing protein</fullName>
    </submittedName>
</protein>
<keyword evidence="6 7" id="KW-0472">Membrane</keyword>
<feature type="transmembrane region" description="Helical" evidence="7">
    <location>
        <begin position="57"/>
        <end position="75"/>
    </location>
</feature>
<feature type="transmembrane region" description="Helical" evidence="7">
    <location>
        <begin position="169"/>
        <end position="191"/>
    </location>
</feature>
<dbReference type="InterPro" id="IPR050622">
    <property type="entry name" value="CPA3_antiporter_subunitB"/>
</dbReference>
<feature type="transmembrane region" description="Helical" evidence="7">
    <location>
        <begin position="25"/>
        <end position="45"/>
    </location>
</feature>
<feature type="transmembrane region" description="Helical" evidence="7">
    <location>
        <begin position="236"/>
        <end position="256"/>
    </location>
</feature>
<comment type="subcellular location">
    <subcellularLocation>
        <location evidence="1">Cell membrane</location>
        <topology evidence="1">Multi-pass membrane protein</topology>
    </subcellularLocation>
</comment>
<keyword evidence="3" id="KW-1003">Cell membrane</keyword>
<comment type="caution">
    <text evidence="9">The sequence shown here is derived from an EMBL/GenBank/DDBJ whole genome shotgun (WGS) entry which is preliminary data.</text>
</comment>
<dbReference type="PANTHER" id="PTHR33932">
    <property type="entry name" value="NA(+)/H(+) ANTIPORTER SUBUNIT B"/>
    <property type="match status" value="1"/>
</dbReference>
<evidence type="ECO:0000256" key="5">
    <source>
        <dbReference type="ARBA" id="ARBA00022989"/>
    </source>
</evidence>
<name>A0ABW6VIG8_MICFU</name>
<evidence type="ECO:0000313" key="9">
    <source>
        <dbReference type="EMBL" id="MFF4777922.1"/>
    </source>
</evidence>
<evidence type="ECO:0000256" key="1">
    <source>
        <dbReference type="ARBA" id="ARBA00004651"/>
    </source>
</evidence>
<feature type="transmembrane region" description="Helical" evidence="7">
    <location>
        <begin position="136"/>
        <end position="157"/>
    </location>
</feature>
<sequence length="309" mass="31253">MVGAAALLRPVERERERPEQAGGRLLDAIGFGCYLLLPMTLLIGLDVVAHGHLTPGGGFQGGVVLATGLHLVYLAERYRSLERLRPTAWYEFGEGAGTALFVAVGLAGLAAGRSFLANVLPFGTFRALLSAGTVPVLNIVVGCAVGTGAVVLLAHFLETEAALTRTPPTMLAAIALLVAGGAAAGVAVGLVPGFAAAAGRAGQIFADRAGCLGQVLYGAPPRPPPPVAARWTGSGVLYGVASTLLAGAVAAAALWLPSGVHERARRSRPIVDLLHRLHSGHLGDYVAWLLAGAAALAAALAGLLSAVPG</sequence>
<keyword evidence="4 7" id="KW-0812">Transmembrane</keyword>
<accession>A0ABW6VIG8</accession>
<dbReference type="EMBL" id="JBIAXI010000027">
    <property type="protein sequence ID" value="MFF4777922.1"/>
    <property type="molecule type" value="Genomic_DNA"/>
</dbReference>
<feature type="transmembrane region" description="Helical" evidence="7">
    <location>
        <begin position="285"/>
        <end position="307"/>
    </location>
</feature>
<evidence type="ECO:0000256" key="3">
    <source>
        <dbReference type="ARBA" id="ARBA00022475"/>
    </source>
</evidence>
<organism evidence="9 10">
    <name type="scientific">Microtetraspora fusca</name>
    <dbReference type="NCBI Taxonomy" id="1997"/>
    <lineage>
        <taxon>Bacteria</taxon>
        <taxon>Bacillati</taxon>
        <taxon>Actinomycetota</taxon>
        <taxon>Actinomycetes</taxon>
        <taxon>Streptosporangiales</taxon>
        <taxon>Streptosporangiaceae</taxon>
        <taxon>Microtetraspora</taxon>
    </lineage>
</organism>
<evidence type="ECO:0000256" key="7">
    <source>
        <dbReference type="SAM" id="Phobius"/>
    </source>
</evidence>
<feature type="domain" description="Na+/H+ antiporter MnhB subunit-related protein" evidence="8">
    <location>
        <begin position="33"/>
        <end position="150"/>
    </location>
</feature>